<dbReference type="EMBL" id="JBBKAK010000001">
    <property type="protein sequence ID" value="MEJ8671360.1"/>
    <property type="molecule type" value="Genomic_DNA"/>
</dbReference>
<proteinExistence type="predicted"/>
<name>A0ABU8UR42_9ACTN</name>
<reference evidence="1 2" key="1">
    <citation type="submission" date="2024-03" db="EMBL/GenBank/DDBJ databases">
        <title>Novel Streptomyces species of biotechnological and ecological value are a feature of Machair soil.</title>
        <authorList>
            <person name="Prole J.R."/>
            <person name="Goodfellow M."/>
            <person name="Allenby N."/>
            <person name="Ward A.C."/>
        </authorList>
    </citation>
    <scope>NUCLEOTIDE SEQUENCE [LARGE SCALE GENOMIC DNA]</scope>
    <source>
        <strain evidence="1 2">MS1.AVA.1</strain>
    </source>
</reference>
<protein>
    <submittedName>
        <fullName evidence="1">Uncharacterized protein</fullName>
    </submittedName>
</protein>
<evidence type="ECO:0000313" key="1">
    <source>
        <dbReference type="EMBL" id="MEJ8671360.1"/>
    </source>
</evidence>
<organism evidence="1 2">
    <name type="scientific">Streptomyces machairae</name>
    <dbReference type="NCBI Taxonomy" id="3134109"/>
    <lineage>
        <taxon>Bacteria</taxon>
        <taxon>Bacillati</taxon>
        <taxon>Actinomycetota</taxon>
        <taxon>Actinomycetes</taxon>
        <taxon>Kitasatosporales</taxon>
        <taxon>Streptomycetaceae</taxon>
        <taxon>Streptomyces</taxon>
    </lineage>
</organism>
<evidence type="ECO:0000313" key="2">
    <source>
        <dbReference type="Proteomes" id="UP001376459"/>
    </source>
</evidence>
<gene>
    <name evidence="1" type="ORF">WKI71_32320</name>
</gene>
<accession>A0ABU8UR42</accession>
<sequence>MGGPALVALVARLAVGGGVLLRLRLRLLRGLLLRLGRGLLLRRGLLRRGLLGLGRLRVAVAALLGG</sequence>
<comment type="caution">
    <text evidence="1">The sequence shown here is derived from an EMBL/GenBank/DDBJ whole genome shotgun (WGS) entry which is preliminary data.</text>
</comment>
<dbReference type="Proteomes" id="UP001376459">
    <property type="component" value="Unassembled WGS sequence"/>
</dbReference>
<keyword evidence="2" id="KW-1185">Reference proteome</keyword>